<dbReference type="SUPFAM" id="SSF49373">
    <property type="entry name" value="Invasin/intimin cell-adhesion fragments"/>
    <property type="match status" value="1"/>
</dbReference>
<evidence type="ECO:0000313" key="2">
    <source>
        <dbReference type="EMBL" id="MBC6680973.1"/>
    </source>
</evidence>
<dbReference type="Pfam" id="PF00041">
    <property type="entry name" value="fn3"/>
    <property type="match status" value="1"/>
</dbReference>
<dbReference type="CDD" id="cd00063">
    <property type="entry name" value="FN3"/>
    <property type="match status" value="1"/>
</dbReference>
<dbReference type="PROSITE" id="PS50853">
    <property type="entry name" value="FN3"/>
    <property type="match status" value="1"/>
</dbReference>
<dbReference type="InterPro" id="IPR013783">
    <property type="entry name" value="Ig-like_fold"/>
</dbReference>
<comment type="caution">
    <text evidence="2">The sequence shown here is derived from an EMBL/GenBank/DDBJ whole genome shotgun (WGS) entry which is preliminary data.</text>
</comment>
<dbReference type="Gene3D" id="2.60.40.1080">
    <property type="match status" value="1"/>
</dbReference>
<protein>
    <submittedName>
        <fullName evidence="2">Fibronectin type III domain-containing protein</fullName>
    </submittedName>
</protein>
<dbReference type="AlphaFoldDB" id="A0A923NKV0"/>
<dbReference type="InterPro" id="IPR003961">
    <property type="entry name" value="FN3_dom"/>
</dbReference>
<evidence type="ECO:0000259" key="1">
    <source>
        <dbReference type="PROSITE" id="PS50853"/>
    </source>
</evidence>
<evidence type="ECO:0000313" key="3">
    <source>
        <dbReference type="Proteomes" id="UP000602647"/>
    </source>
</evidence>
<accession>A0A923NKV0</accession>
<feature type="domain" description="Fibronectin type-III" evidence="1">
    <location>
        <begin position="759"/>
        <end position="854"/>
    </location>
</feature>
<proteinExistence type="predicted"/>
<name>A0A923NKV0_9FIRM</name>
<gene>
    <name evidence="2" type="ORF">H9L42_14210</name>
</gene>
<keyword evidence="3" id="KW-1185">Reference proteome</keyword>
<dbReference type="Gene3D" id="2.60.40.10">
    <property type="entry name" value="Immunoglobulins"/>
    <property type="match status" value="1"/>
</dbReference>
<reference evidence="2" key="1">
    <citation type="submission" date="2020-08" db="EMBL/GenBank/DDBJ databases">
        <title>Genome public.</title>
        <authorList>
            <person name="Liu C."/>
            <person name="Sun Q."/>
        </authorList>
    </citation>
    <scope>NUCLEOTIDE SEQUENCE</scope>
    <source>
        <strain evidence="2">BX12</strain>
    </source>
</reference>
<dbReference type="EMBL" id="JACRYT010000022">
    <property type="protein sequence ID" value="MBC6680973.1"/>
    <property type="molecule type" value="Genomic_DNA"/>
</dbReference>
<dbReference type="SUPFAM" id="SSF49265">
    <property type="entry name" value="Fibronectin type III"/>
    <property type="match status" value="1"/>
</dbReference>
<dbReference type="Proteomes" id="UP000602647">
    <property type="component" value="Unassembled WGS sequence"/>
</dbReference>
<dbReference type="InterPro" id="IPR036116">
    <property type="entry name" value="FN3_sf"/>
</dbReference>
<dbReference type="InterPro" id="IPR008964">
    <property type="entry name" value="Invasin/intimin_cell_adhesion"/>
</dbReference>
<dbReference type="RefSeq" id="WP_187304070.1">
    <property type="nucleotide sequence ID" value="NZ_JACRYT010000022.1"/>
</dbReference>
<organism evidence="2 3">
    <name type="scientific">Zhenpiania hominis</name>
    <dbReference type="NCBI Taxonomy" id="2763644"/>
    <lineage>
        <taxon>Bacteria</taxon>
        <taxon>Bacillati</taxon>
        <taxon>Bacillota</taxon>
        <taxon>Clostridia</taxon>
        <taxon>Peptostreptococcales</taxon>
        <taxon>Anaerovoracaceae</taxon>
        <taxon>Zhenpiania</taxon>
    </lineage>
</organism>
<sequence>MRTYRKHITVCVIIMMLVSLGVPFSGIQKSYAAADSALTENIEVVNLPENGEVLLGIGEQEMFERIQLKVKLKDGSEKIISDLYAEQGDVKLKNSNFAEIELEYNRNEYDANGELKEGDNKITVKYREYTTVLNPNYDPETDYEDEQYMDKLVKTLETSFNVKGVVFEGYDPPLENDKEMNSEISRFGNEILFSNNELWKAPVASIRYTKKNNIKGIAKEVYNNMYLDTSGNLTIENLKGETIHSFDNVKDFQSDYILQDNGRLTSIERYAGWDRDKNEGLETEVVAEDVNDCYVRPGLEGDYYTVNKDGIPFFYEQDYDWETDQPKRVRWQMDDVKVAAIVDNPLSDWEDGDVSYLTQNHELKTFWIEYPQDEEGEPTGEEIPRNKLLKENIISIMEYFAIGADGKTYSVADGRKLLDSKMVACKTTDRGAFAADEKGNLYLYTETWKYPEGSDDGKYVMELTKVTDNFGSFSHYGYYDKSGKQHGLPEYYEDDNENIVIEENTSLEWPLEEDGTVYSGSYKILTNVVSVGTVEGSDTLIMGRKDGTIWLFDPTSRFTENRKRIAKPQKFSQELLNEVFDMKTKDISALKFEYQTEVPYNEDEQGYCPKVTIWDGEKVLTRGLDYTVTYQNNDAPGQAKMIVKGQGAYKGTKTLSFTILKPEQKPTTPQKPAKPVTKKAAAITAKSFTKTYGNKPFSLGAKVNSGGKLSYKSSDTKVATVSSDGRVILKGPGKATITITAAATANYNGATKRITITVKPKKVIGLKAKKGKKRMTVSWKRDKKATGYQITYAQNMKFKKGKKNIAISKNKTVKRTIKKLKARKTYYVKVRAYKKVGKTKIYGAYSKVTKIKVR</sequence>